<dbReference type="OrthoDB" id="9429628at2"/>
<dbReference type="EMBL" id="JRNQ01000036">
    <property type="protein sequence ID" value="KGF44463.1"/>
    <property type="molecule type" value="Genomic_DNA"/>
</dbReference>
<keyword evidence="2" id="KW-0804">Transcription</keyword>
<reference evidence="3 4" key="1">
    <citation type="submission" date="2014-07" db="EMBL/GenBank/DDBJ databases">
        <authorList>
            <person name="McCorrison J."/>
            <person name="Sanka R."/>
            <person name="Torralba M."/>
            <person name="Gillis M."/>
            <person name="Haft D.H."/>
            <person name="Methe B."/>
            <person name="Sutton G."/>
            <person name="Nelson K.E."/>
        </authorList>
    </citation>
    <scope>NUCLEOTIDE SEQUENCE [LARGE SCALE GENOMIC DNA]</scope>
    <source>
        <strain evidence="3 4">DNF00320</strain>
    </source>
</reference>
<evidence type="ECO:0000256" key="2">
    <source>
        <dbReference type="ARBA" id="ARBA00023163"/>
    </source>
</evidence>
<comment type="caution">
    <text evidence="3">The sequence shown here is derived from an EMBL/GenBank/DDBJ whole genome shotgun (WGS) entry which is preliminary data.</text>
</comment>
<evidence type="ECO:0000313" key="4">
    <source>
        <dbReference type="Proteomes" id="UP000029525"/>
    </source>
</evidence>
<dbReference type="AlphaFoldDB" id="A0A096ABI0"/>
<dbReference type="GO" id="GO:0000428">
    <property type="term" value="C:DNA-directed RNA polymerase complex"/>
    <property type="evidence" value="ECO:0007669"/>
    <property type="project" value="UniProtKB-KW"/>
</dbReference>
<gene>
    <name evidence="3" type="ORF">HMPREF0647_06760</name>
</gene>
<evidence type="ECO:0000256" key="1">
    <source>
        <dbReference type="ARBA" id="ARBA00022478"/>
    </source>
</evidence>
<dbReference type="GO" id="GO:0006351">
    <property type="term" value="P:DNA-templated transcription"/>
    <property type="evidence" value="ECO:0007669"/>
    <property type="project" value="InterPro"/>
</dbReference>
<dbReference type="RefSeq" id="WP_036867232.1">
    <property type="nucleotide sequence ID" value="NZ_JRNQ01000036.1"/>
</dbReference>
<proteinExistence type="predicted"/>
<dbReference type="Proteomes" id="UP000029525">
    <property type="component" value="Unassembled WGS sequence"/>
</dbReference>
<evidence type="ECO:0000313" key="3">
    <source>
        <dbReference type="EMBL" id="KGF44463.1"/>
    </source>
</evidence>
<dbReference type="Pfam" id="PF01192">
    <property type="entry name" value="RNA_pol_Rpb6"/>
    <property type="match status" value="1"/>
</dbReference>
<name>A0A096ABI0_9BACT</name>
<dbReference type="GO" id="GO:0003677">
    <property type="term" value="F:DNA binding"/>
    <property type="evidence" value="ECO:0007669"/>
    <property type="project" value="InterPro"/>
</dbReference>
<organism evidence="3 4">
    <name type="scientific">Prevotella bivia DNF00320</name>
    <dbReference type="NCBI Taxonomy" id="1401068"/>
    <lineage>
        <taxon>Bacteria</taxon>
        <taxon>Pseudomonadati</taxon>
        <taxon>Bacteroidota</taxon>
        <taxon>Bacteroidia</taxon>
        <taxon>Bacteroidales</taxon>
        <taxon>Prevotellaceae</taxon>
        <taxon>Prevotella</taxon>
    </lineage>
</organism>
<dbReference type="SMART" id="SM01409">
    <property type="entry name" value="RNA_pol_Rpb6"/>
    <property type="match status" value="1"/>
</dbReference>
<sequence length="113" mass="13346">MDYKKSKAPLNTVTRDVQELWKDTGNIYESVAIIAKRANQISLEIKQDLNKKLAEFASYNDSLDEVFENREQIEISRYYEKLPKPTLLATEEFINNCVYWRDPSEDAKEEYED</sequence>
<protein>
    <submittedName>
        <fullName evidence="3">RNA polymerase Rpb6</fullName>
    </submittedName>
</protein>
<keyword evidence="1" id="KW-0240">DNA-directed RNA polymerase</keyword>
<dbReference type="GO" id="GO:0003899">
    <property type="term" value="F:DNA-directed RNA polymerase activity"/>
    <property type="evidence" value="ECO:0007669"/>
    <property type="project" value="InterPro"/>
</dbReference>
<dbReference type="InterPro" id="IPR006110">
    <property type="entry name" value="Pol_omega/Rpo6/RPB6"/>
</dbReference>
<accession>A0A096ABI0</accession>